<dbReference type="SUPFAM" id="SSF53271">
    <property type="entry name" value="PRTase-like"/>
    <property type="match status" value="1"/>
</dbReference>
<dbReference type="InterPro" id="IPR044005">
    <property type="entry name" value="DZR_2"/>
</dbReference>
<evidence type="ECO:0000313" key="2">
    <source>
        <dbReference type="EMBL" id="MBL6762189.1"/>
    </source>
</evidence>
<dbReference type="AlphaFoldDB" id="A0A937HHC2"/>
<dbReference type="InterPro" id="IPR051910">
    <property type="entry name" value="ComF/GntX_DNA_util-trans"/>
</dbReference>
<feature type="non-terminal residue" evidence="2">
    <location>
        <position position="211"/>
    </location>
</feature>
<dbReference type="PANTHER" id="PTHR47505:SF1">
    <property type="entry name" value="DNA UTILIZATION PROTEIN YHGH"/>
    <property type="match status" value="1"/>
</dbReference>
<gene>
    <name evidence="2" type="ORF">ISQ19_05780</name>
</gene>
<organism evidence="2 3">
    <name type="scientific">PS1 clade bacterium</name>
    <dbReference type="NCBI Taxonomy" id="2175152"/>
    <lineage>
        <taxon>Bacteria</taxon>
        <taxon>Pseudomonadati</taxon>
        <taxon>Pseudomonadota</taxon>
        <taxon>Alphaproteobacteria</taxon>
        <taxon>PS1 clade</taxon>
    </lineage>
</organism>
<evidence type="ECO:0000259" key="1">
    <source>
        <dbReference type="Pfam" id="PF18912"/>
    </source>
</evidence>
<accession>A0A937HHC2</accession>
<comment type="caution">
    <text evidence="2">The sequence shown here is derived from an EMBL/GenBank/DDBJ whole genome shotgun (WGS) entry which is preliminary data.</text>
</comment>
<feature type="domain" description="Double zinc ribbon" evidence="1">
    <location>
        <begin position="28"/>
        <end position="73"/>
    </location>
</feature>
<sequence length="211" mass="23199">MALKTIINESRDSLIDMLRRSPTKWLGDALVPPACPVCLAPVGGDEGLCAVCWQDVEFITGPVCRLTGLPMPVDLGAETISPLARANPPPYDAARAAFAYKGSGAALIKRMKFGDRPELAQLLARLMHARLGDFLPSHALLVPVPLHRRRLIWRRFNQSAELCRHLAALSGQSMALEAVARIRPTPRQIGLTRAGRKRNLRGAFAMPKRQR</sequence>
<dbReference type="EMBL" id="JADHOK010000083">
    <property type="protein sequence ID" value="MBL6762189.1"/>
    <property type="molecule type" value="Genomic_DNA"/>
</dbReference>
<name>A0A937HHC2_9PROT</name>
<dbReference type="Proteomes" id="UP000785783">
    <property type="component" value="Unassembled WGS sequence"/>
</dbReference>
<dbReference type="InterPro" id="IPR029057">
    <property type="entry name" value="PRTase-like"/>
</dbReference>
<protein>
    <submittedName>
        <fullName evidence="2">ComF family protein</fullName>
    </submittedName>
</protein>
<dbReference type="Pfam" id="PF18912">
    <property type="entry name" value="DZR_2"/>
    <property type="match status" value="1"/>
</dbReference>
<evidence type="ECO:0000313" key="3">
    <source>
        <dbReference type="Proteomes" id="UP000785783"/>
    </source>
</evidence>
<reference evidence="2" key="1">
    <citation type="submission" date="2020-10" db="EMBL/GenBank/DDBJ databases">
        <title>Microbiome of the Black Sea water column analyzed by genome centric metagenomics.</title>
        <authorList>
            <person name="Cabello-Yeves P.J."/>
            <person name="Callieri C."/>
            <person name="Picazo A."/>
            <person name="Mehrshad M."/>
            <person name="Haro-Moreno J.M."/>
            <person name="Roda-Garcia J."/>
            <person name="Dzembekova N."/>
            <person name="Slabakova V."/>
            <person name="Slabakova N."/>
            <person name="Moncheva S."/>
            <person name="Rodriguez-Valera F."/>
        </authorList>
    </citation>
    <scope>NUCLEOTIDE SEQUENCE</scope>
    <source>
        <strain evidence="2">BS307-5m-G5</strain>
    </source>
</reference>
<proteinExistence type="predicted"/>
<dbReference type="PANTHER" id="PTHR47505">
    <property type="entry name" value="DNA UTILIZATION PROTEIN YHGH"/>
    <property type="match status" value="1"/>
</dbReference>